<dbReference type="PANTHER" id="PTHR31044:SF138">
    <property type="entry name" value="EXPRESSED PROTEIN"/>
    <property type="match status" value="1"/>
</dbReference>
<accession>A0AAV7G9E9</accession>
<evidence type="ECO:0000256" key="4">
    <source>
        <dbReference type="SAM" id="SignalP"/>
    </source>
</evidence>
<dbReference type="FunFam" id="1.20.58.1040:FF:000003">
    <property type="entry name" value="glucan endo-1,3-beta-glucosidase 7"/>
    <property type="match status" value="1"/>
</dbReference>
<dbReference type="Pfam" id="PF07983">
    <property type="entry name" value="X8"/>
    <property type="match status" value="1"/>
</dbReference>
<evidence type="ECO:0000259" key="5">
    <source>
        <dbReference type="SMART" id="SM00768"/>
    </source>
</evidence>
<evidence type="ECO:0000313" key="6">
    <source>
        <dbReference type="EMBL" id="KAH0458325.1"/>
    </source>
</evidence>
<dbReference type="EMBL" id="JAGFBR010000012">
    <property type="protein sequence ID" value="KAH0458325.1"/>
    <property type="molecule type" value="Genomic_DNA"/>
</dbReference>
<evidence type="ECO:0000256" key="3">
    <source>
        <dbReference type="SAM" id="MobiDB-lite"/>
    </source>
</evidence>
<dbReference type="AlphaFoldDB" id="A0AAV7G9E9"/>
<dbReference type="GO" id="GO:0009506">
    <property type="term" value="C:plasmodesma"/>
    <property type="evidence" value="ECO:0007669"/>
    <property type="project" value="UniProtKB-ARBA"/>
</dbReference>
<evidence type="ECO:0000256" key="1">
    <source>
        <dbReference type="ARBA" id="ARBA00022729"/>
    </source>
</evidence>
<dbReference type="Gene3D" id="1.20.58.1040">
    <property type="match status" value="1"/>
</dbReference>
<dbReference type="InterPro" id="IPR012946">
    <property type="entry name" value="X8"/>
</dbReference>
<dbReference type="InterPro" id="IPR044788">
    <property type="entry name" value="X8_dom_prot"/>
</dbReference>
<proteinExistence type="predicted"/>
<reference evidence="6 7" key="1">
    <citation type="journal article" date="2021" name="Hortic Res">
        <title>Chromosome-scale assembly of the Dendrobium chrysotoxum genome enhances the understanding of orchid evolution.</title>
        <authorList>
            <person name="Zhang Y."/>
            <person name="Zhang G.Q."/>
            <person name="Zhang D."/>
            <person name="Liu X.D."/>
            <person name="Xu X.Y."/>
            <person name="Sun W.H."/>
            <person name="Yu X."/>
            <person name="Zhu X."/>
            <person name="Wang Z.W."/>
            <person name="Zhao X."/>
            <person name="Zhong W.Y."/>
            <person name="Chen H."/>
            <person name="Yin W.L."/>
            <person name="Huang T."/>
            <person name="Niu S.C."/>
            <person name="Liu Z.J."/>
        </authorList>
    </citation>
    <scope>NUCLEOTIDE SEQUENCE [LARGE SCALE GENOMIC DNA]</scope>
    <source>
        <strain evidence="6">Lindl</strain>
    </source>
</reference>
<feature type="signal peptide" evidence="4">
    <location>
        <begin position="1"/>
        <end position="20"/>
    </location>
</feature>
<feature type="domain" description="X8" evidence="5">
    <location>
        <begin position="21"/>
        <end position="105"/>
    </location>
</feature>
<keyword evidence="2" id="KW-1015">Disulfide bond</keyword>
<evidence type="ECO:0000256" key="2">
    <source>
        <dbReference type="ARBA" id="ARBA00023157"/>
    </source>
</evidence>
<sequence>MEALVLFVVLVFTMTGGSDGAWCVCRQDTSDSALQKTIDYACGAGADCSPINQNGACFNPNTVKSHCSYAVNSYYQRKGQNPQACDFAGTAALTQQDPSSNGCTYPAASSAAGTSTGNNNGAGMGTGNGASPVTGSGAGTGNGAFPTPVGTNPGSTTPSTTTPTSSGTGGVMGGLGPSGNVISTDNNSPRLIPIADFGSLLNLILSVLVFFRA</sequence>
<feature type="compositionally biased region" description="Low complexity" evidence="3">
    <location>
        <begin position="146"/>
        <end position="166"/>
    </location>
</feature>
<organism evidence="6 7">
    <name type="scientific">Dendrobium chrysotoxum</name>
    <name type="common">Orchid</name>
    <dbReference type="NCBI Taxonomy" id="161865"/>
    <lineage>
        <taxon>Eukaryota</taxon>
        <taxon>Viridiplantae</taxon>
        <taxon>Streptophyta</taxon>
        <taxon>Embryophyta</taxon>
        <taxon>Tracheophyta</taxon>
        <taxon>Spermatophyta</taxon>
        <taxon>Magnoliopsida</taxon>
        <taxon>Liliopsida</taxon>
        <taxon>Asparagales</taxon>
        <taxon>Orchidaceae</taxon>
        <taxon>Epidendroideae</taxon>
        <taxon>Malaxideae</taxon>
        <taxon>Dendrobiinae</taxon>
        <taxon>Dendrobium</taxon>
    </lineage>
</organism>
<comment type="caution">
    <text evidence="6">The sequence shown here is derived from an EMBL/GenBank/DDBJ whole genome shotgun (WGS) entry which is preliminary data.</text>
</comment>
<feature type="region of interest" description="Disordered" evidence="3">
    <location>
        <begin position="119"/>
        <end position="171"/>
    </location>
</feature>
<keyword evidence="7" id="KW-1185">Reference proteome</keyword>
<dbReference type="PANTHER" id="PTHR31044">
    <property type="entry name" value="BETA-1,3 GLUCANASE"/>
    <property type="match status" value="1"/>
</dbReference>
<dbReference type="SMART" id="SM00768">
    <property type="entry name" value="X8"/>
    <property type="match status" value="1"/>
</dbReference>
<gene>
    <name evidence="6" type="ORF">IEQ34_013640</name>
</gene>
<protein>
    <recommendedName>
        <fullName evidence="5">X8 domain-containing protein</fullName>
    </recommendedName>
</protein>
<keyword evidence="1 4" id="KW-0732">Signal</keyword>
<dbReference type="Proteomes" id="UP000775213">
    <property type="component" value="Unassembled WGS sequence"/>
</dbReference>
<feature type="chain" id="PRO_5043865842" description="X8 domain-containing protein" evidence="4">
    <location>
        <begin position="21"/>
        <end position="213"/>
    </location>
</feature>
<name>A0AAV7G9E9_DENCH</name>
<evidence type="ECO:0000313" key="7">
    <source>
        <dbReference type="Proteomes" id="UP000775213"/>
    </source>
</evidence>